<proteinExistence type="predicted"/>
<evidence type="ECO:0000256" key="1">
    <source>
        <dbReference type="SAM" id="SignalP"/>
    </source>
</evidence>
<dbReference type="AlphaFoldDB" id="A0A1Y6EEQ3"/>
<dbReference type="OrthoDB" id="6197363at2"/>
<keyword evidence="3" id="KW-1185">Reference proteome</keyword>
<evidence type="ECO:0000313" key="2">
    <source>
        <dbReference type="EMBL" id="SMQ61088.1"/>
    </source>
</evidence>
<dbReference type="Pfam" id="PF12514">
    <property type="entry name" value="DUF3718"/>
    <property type="match status" value="1"/>
</dbReference>
<dbReference type="InterPro" id="IPR022193">
    <property type="entry name" value="DUF3718"/>
</dbReference>
<dbReference type="RefSeq" id="WP_086433686.1">
    <property type="nucleotide sequence ID" value="NZ_FXWH01000001.1"/>
</dbReference>
<dbReference type="Proteomes" id="UP000194450">
    <property type="component" value="Unassembled WGS sequence"/>
</dbReference>
<evidence type="ECO:0008006" key="4">
    <source>
        <dbReference type="Google" id="ProtNLM"/>
    </source>
</evidence>
<feature type="chain" id="PRO_5012418728" description="DUF3718 domain-containing protein" evidence="1">
    <location>
        <begin position="27"/>
        <end position="124"/>
    </location>
</feature>
<evidence type="ECO:0000313" key="3">
    <source>
        <dbReference type="Proteomes" id="UP000194450"/>
    </source>
</evidence>
<name>A0A1Y6EEQ3_9GAMM</name>
<reference evidence="3" key="1">
    <citation type="submission" date="2017-04" db="EMBL/GenBank/DDBJ databases">
        <authorList>
            <person name="Varghese N."/>
            <person name="Submissions S."/>
        </authorList>
    </citation>
    <scope>NUCLEOTIDE SEQUENCE [LARGE SCALE GENOMIC DNA]</scope>
</reference>
<protein>
    <recommendedName>
        <fullName evidence="4">DUF3718 domain-containing protein</fullName>
    </recommendedName>
</protein>
<sequence>MKTALISTVAIALALGGVALSKPAQANELALSMCTYVQGDDTIRMRKKLRDSRVRIRDIYGSIQCNGQSLLQFAMSNGSNDIGEFVVRSLAPQDLTASGDYEWAQSNGHAGSPIAAAIKERAGL</sequence>
<gene>
    <name evidence="2" type="ORF">SAMN06297229_0513</name>
</gene>
<accession>A0A1Y6EEQ3</accession>
<feature type="signal peptide" evidence="1">
    <location>
        <begin position="1"/>
        <end position="26"/>
    </location>
</feature>
<dbReference type="EMBL" id="FXWH01000001">
    <property type="protein sequence ID" value="SMQ61088.1"/>
    <property type="molecule type" value="Genomic_DNA"/>
</dbReference>
<organism evidence="2 3">
    <name type="scientific">Pseudidiomarina planktonica</name>
    <dbReference type="NCBI Taxonomy" id="1323738"/>
    <lineage>
        <taxon>Bacteria</taxon>
        <taxon>Pseudomonadati</taxon>
        <taxon>Pseudomonadota</taxon>
        <taxon>Gammaproteobacteria</taxon>
        <taxon>Alteromonadales</taxon>
        <taxon>Idiomarinaceae</taxon>
        <taxon>Pseudidiomarina</taxon>
    </lineage>
</organism>
<keyword evidence="1" id="KW-0732">Signal</keyword>